<proteinExistence type="predicted"/>
<evidence type="ECO:0000313" key="3">
    <source>
        <dbReference type="Proteomes" id="UP001576780"/>
    </source>
</evidence>
<comment type="caution">
    <text evidence="2">The sequence shown here is derived from an EMBL/GenBank/DDBJ whole genome shotgun (WGS) entry which is preliminary data.</text>
</comment>
<keyword evidence="1" id="KW-1133">Transmembrane helix</keyword>
<reference evidence="2 3" key="1">
    <citation type="submission" date="2024-09" db="EMBL/GenBank/DDBJ databases">
        <title>Floridaenema gen nov. (Aerosakkonemataceae, Aerosakkonematales ord. nov., Cyanobacteria) from benthic tropical and subtropical fresh waters, with the description of four new species.</title>
        <authorList>
            <person name="Moretto J.A."/>
            <person name="Berthold D.E."/>
            <person name="Lefler F.W."/>
            <person name="Huang I.-S."/>
            <person name="Laughinghouse H. IV."/>
        </authorList>
    </citation>
    <scope>NUCLEOTIDE SEQUENCE [LARGE SCALE GENOMIC DNA]</scope>
    <source>
        <strain evidence="2 3">BLCC-F167</strain>
    </source>
</reference>
<evidence type="ECO:0000313" key="2">
    <source>
        <dbReference type="EMBL" id="MFB2837666.1"/>
    </source>
</evidence>
<feature type="transmembrane region" description="Helical" evidence="1">
    <location>
        <begin position="16"/>
        <end position="36"/>
    </location>
</feature>
<dbReference type="Proteomes" id="UP001576780">
    <property type="component" value="Unassembled WGS sequence"/>
</dbReference>
<dbReference type="EMBL" id="JBHFNT010000218">
    <property type="protein sequence ID" value="MFB2837666.1"/>
    <property type="molecule type" value="Genomic_DNA"/>
</dbReference>
<sequence length="238" mass="26458">MVKLTTGNKKLQFKKVFYYFLLAKISLLSLLAIGYFTPVVNCNVTQAKCEFPVCIINDGMHVNIVLPVRNNLVDWQEFINVSAIGKDATANYKYLTFGWGDRDFYIQTPTLAEFNLITAAKALFLPTPSTILVQGFADIPRNPELKCAKVTKTDYLQLTQFIQNTFQFNSQNQPIRIANGFLSSSGFYAANGSYSILKTCNNWAAEALQQAGIDTPLWAGLSSAVMLHFGTSCKCNTT</sequence>
<name>A0ABV4WRF9_9CYAN</name>
<dbReference type="RefSeq" id="WP_413280004.1">
    <property type="nucleotide sequence ID" value="NZ_JBHFNT010000218.1"/>
</dbReference>
<keyword evidence="1" id="KW-0812">Transmembrane</keyword>
<keyword evidence="1" id="KW-0472">Membrane</keyword>
<dbReference type="InterPro" id="IPR011727">
    <property type="entry name" value="CHP02117"/>
</dbReference>
<protein>
    <submittedName>
        <fullName evidence="2">DUF2459 domain-containing protein</fullName>
    </submittedName>
</protein>
<evidence type="ECO:0000256" key="1">
    <source>
        <dbReference type="SAM" id="Phobius"/>
    </source>
</evidence>
<organism evidence="2 3">
    <name type="scientific">Floridaenema evergladense BLCC-F167</name>
    <dbReference type="NCBI Taxonomy" id="3153639"/>
    <lineage>
        <taxon>Bacteria</taxon>
        <taxon>Bacillati</taxon>
        <taxon>Cyanobacteriota</taxon>
        <taxon>Cyanophyceae</taxon>
        <taxon>Oscillatoriophycideae</taxon>
        <taxon>Aerosakkonematales</taxon>
        <taxon>Aerosakkonemataceae</taxon>
        <taxon>Floridanema</taxon>
        <taxon>Floridanema evergladense</taxon>
    </lineage>
</organism>
<gene>
    <name evidence="2" type="ORF">ACE1CA_24310</name>
</gene>
<accession>A0ABV4WRF9</accession>
<keyword evidence="3" id="KW-1185">Reference proteome</keyword>
<dbReference type="Pfam" id="PF09601">
    <property type="entry name" value="DUF2459"/>
    <property type="match status" value="1"/>
</dbReference>